<proteinExistence type="predicted"/>
<dbReference type="Proteomes" id="UP000052068">
    <property type="component" value="Unassembled WGS sequence"/>
</dbReference>
<reference evidence="1 2" key="1">
    <citation type="submission" date="2015-03" db="EMBL/GenBank/DDBJ databases">
        <title>Draft Genome Sequences of Agrobacterium nepotum Strain 39/7T (= CFBP 7436T = LMG 26435T) and Agrobacterium sp. Strain KFB 330 (= CFBP 8308 = LMG 28674).</title>
        <authorList>
            <person name="Kuzmanovic N."/>
            <person name="Pulawska J."/>
            <person name="Obradovic A."/>
        </authorList>
    </citation>
    <scope>NUCLEOTIDE SEQUENCE [LARGE SCALE GENOMIC DNA]</scope>
    <source>
        <strain evidence="1 2">39/7</strain>
    </source>
</reference>
<gene>
    <name evidence="1" type="ORF">RS75_20310</name>
</gene>
<dbReference type="RefSeq" id="WP_045023827.1">
    <property type="nucleotide sequence ID" value="NZ_JWJH01000020.1"/>
</dbReference>
<keyword evidence="2" id="KW-1185">Reference proteome</keyword>
<organism evidence="1 2">
    <name type="scientific">Rhizobium nepotum 39/7</name>
    <dbReference type="NCBI Taxonomy" id="1368418"/>
    <lineage>
        <taxon>Bacteria</taxon>
        <taxon>Pseudomonadati</taxon>
        <taxon>Pseudomonadota</taxon>
        <taxon>Alphaproteobacteria</taxon>
        <taxon>Hyphomicrobiales</taxon>
        <taxon>Rhizobiaceae</taxon>
        <taxon>Rhizobium/Agrobacterium group</taxon>
        <taxon>Rhizobium</taxon>
    </lineage>
</organism>
<evidence type="ECO:0000313" key="2">
    <source>
        <dbReference type="Proteomes" id="UP000052068"/>
    </source>
</evidence>
<dbReference type="EMBL" id="JWJH01000020">
    <property type="protein sequence ID" value="KJF66018.1"/>
    <property type="molecule type" value="Genomic_DNA"/>
</dbReference>
<evidence type="ECO:0000313" key="1">
    <source>
        <dbReference type="EMBL" id="KJF66018.1"/>
    </source>
</evidence>
<name>A0ABR5CMF5_9HYPH</name>
<comment type="caution">
    <text evidence="1">The sequence shown here is derived from an EMBL/GenBank/DDBJ whole genome shotgun (WGS) entry which is preliminary data.</text>
</comment>
<protein>
    <submittedName>
        <fullName evidence="1">Uncharacterized protein</fullName>
    </submittedName>
</protein>
<sequence>MSSLSDNQEEFEALRKAAYSFVNKHGKDAGRLHVFCEDFMRNWRETHGPSGHDDRRLINDVVRWTMNRYNIPRYKPKRSREQRARDFLATPVVFQLSGEDFVRASVRNTALITEQSKSTVARHLARQGIAPRRDAKIRKLSKTAQQLVRILDATFDTKAEGILQLGRLGATLWDDGEPRHVPVTTQASRKKKLATLLSEISKAGVGYSIITIGDVCGIRRGRRFPSLSEANTWIAEAQRLGRYPAILRPKPVAVAEQNYFWADPVVVDVMSIIDMSVSGHFYPLDKLNAIFRLERLLLDMTPVLPWIERAYHSYAGDDMAQNLYDLADKINDPGVKKATRRLAKILHNLKAFAGGYPTCYDAFQMVDFVLGFMDKTAETAPESFARLAYIRDWFETGGDDYLDVRDHLARMLELEKAGEWQAPDPATLAPYLPVTASTETEEENETSFDISL</sequence>
<accession>A0ABR5CMF5</accession>